<comment type="caution">
    <text evidence="1">The sequence shown here is derived from an EMBL/GenBank/DDBJ whole genome shotgun (WGS) entry which is preliminary data.</text>
</comment>
<accession>L8WGR9</accession>
<organism evidence="1 2">
    <name type="scientific">Thanatephorus cucumeris (strain AG1-IA)</name>
    <name type="common">Rice sheath blight fungus</name>
    <name type="synonym">Rhizoctonia solani</name>
    <dbReference type="NCBI Taxonomy" id="983506"/>
    <lineage>
        <taxon>Eukaryota</taxon>
        <taxon>Fungi</taxon>
        <taxon>Dikarya</taxon>
        <taxon>Basidiomycota</taxon>
        <taxon>Agaricomycotina</taxon>
        <taxon>Agaricomycetes</taxon>
        <taxon>Cantharellales</taxon>
        <taxon>Ceratobasidiaceae</taxon>
        <taxon>Rhizoctonia</taxon>
        <taxon>Rhizoctonia solani AG-1</taxon>
    </lineage>
</organism>
<proteinExistence type="predicted"/>
<dbReference type="Proteomes" id="UP000011668">
    <property type="component" value="Unassembled WGS sequence"/>
</dbReference>
<sequence>MAHSTDWLGLASHSVQGRGHILQLKTYLAIISRAFFFKPVLPEVDDWGVVEVVTNRPRMCYVSLERWDSKNGS</sequence>
<dbReference type="EMBL" id="AFRT01006041">
    <property type="protein sequence ID" value="ELU35589.1"/>
    <property type="molecule type" value="Genomic_DNA"/>
</dbReference>
<evidence type="ECO:0000313" key="2">
    <source>
        <dbReference type="Proteomes" id="UP000011668"/>
    </source>
</evidence>
<reference evidence="1 2" key="1">
    <citation type="journal article" date="2013" name="Nat. Commun.">
        <title>The evolution and pathogenic mechanisms of the rice sheath blight pathogen.</title>
        <authorList>
            <person name="Zheng A."/>
            <person name="Lin R."/>
            <person name="Xu L."/>
            <person name="Qin P."/>
            <person name="Tang C."/>
            <person name="Ai P."/>
            <person name="Zhang D."/>
            <person name="Liu Y."/>
            <person name="Sun Z."/>
            <person name="Feng H."/>
            <person name="Wang Y."/>
            <person name="Chen Y."/>
            <person name="Liang X."/>
            <person name="Fu R."/>
            <person name="Li Q."/>
            <person name="Zhang J."/>
            <person name="Yu X."/>
            <person name="Xie Z."/>
            <person name="Ding L."/>
            <person name="Guan P."/>
            <person name="Tang J."/>
            <person name="Liang Y."/>
            <person name="Wang S."/>
            <person name="Deng Q."/>
            <person name="Li S."/>
            <person name="Zhu J."/>
            <person name="Wang L."/>
            <person name="Liu H."/>
            <person name="Li P."/>
        </authorList>
    </citation>
    <scope>NUCLEOTIDE SEQUENCE [LARGE SCALE GENOMIC DNA]</scope>
    <source>
        <strain evidence="2">AG-1 IA</strain>
    </source>
</reference>
<protein>
    <submittedName>
        <fullName evidence="1">Uncharacterized protein</fullName>
    </submittedName>
</protein>
<dbReference type="HOGENOM" id="CLU_2706510_0_0_1"/>
<keyword evidence="2" id="KW-1185">Reference proteome</keyword>
<dbReference type="AlphaFoldDB" id="L8WGR9"/>
<dbReference type="OrthoDB" id="1470350at2759"/>
<evidence type="ECO:0000313" key="1">
    <source>
        <dbReference type="EMBL" id="ELU35589.1"/>
    </source>
</evidence>
<gene>
    <name evidence="1" type="ORF">AG1IA_10381</name>
</gene>
<name>L8WGR9_THACA</name>